<sequence>MASKRITKELKDLQKDPPVSCSAVGLAMPLRSAILIEAWSLLNVIVAKQISYQNLYGHVIYIGTPDT</sequence>
<evidence type="ECO:0000313" key="2">
    <source>
        <dbReference type="Proteomes" id="UP000242715"/>
    </source>
</evidence>
<dbReference type="AlphaFoldDB" id="A0A2Z6MSN6"/>
<accession>A0A2Z6MSN6</accession>
<name>A0A2Z6MSN6_TRISU</name>
<dbReference type="Proteomes" id="UP000242715">
    <property type="component" value="Unassembled WGS sequence"/>
</dbReference>
<reference evidence="2" key="1">
    <citation type="journal article" date="2017" name="Front. Plant Sci.">
        <title>Climate Clever Clovers: New Paradigm to Reduce the Environmental Footprint of Ruminants by Breeding Low Methanogenic Forages Utilizing Haplotype Variation.</title>
        <authorList>
            <person name="Kaur P."/>
            <person name="Appels R."/>
            <person name="Bayer P.E."/>
            <person name="Keeble-Gagnere G."/>
            <person name="Wang J."/>
            <person name="Hirakawa H."/>
            <person name="Shirasawa K."/>
            <person name="Vercoe P."/>
            <person name="Stefanova K."/>
            <person name="Durmic Z."/>
            <person name="Nichols P."/>
            <person name="Revell C."/>
            <person name="Isobe S.N."/>
            <person name="Edwards D."/>
            <person name="Erskine W."/>
        </authorList>
    </citation>
    <scope>NUCLEOTIDE SEQUENCE [LARGE SCALE GENOMIC DNA]</scope>
    <source>
        <strain evidence="2">cv. Daliak</strain>
    </source>
</reference>
<organism evidence="1 2">
    <name type="scientific">Trifolium subterraneum</name>
    <name type="common">Subterranean clover</name>
    <dbReference type="NCBI Taxonomy" id="3900"/>
    <lineage>
        <taxon>Eukaryota</taxon>
        <taxon>Viridiplantae</taxon>
        <taxon>Streptophyta</taxon>
        <taxon>Embryophyta</taxon>
        <taxon>Tracheophyta</taxon>
        <taxon>Spermatophyta</taxon>
        <taxon>Magnoliopsida</taxon>
        <taxon>eudicotyledons</taxon>
        <taxon>Gunneridae</taxon>
        <taxon>Pentapetalae</taxon>
        <taxon>rosids</taxon>
        <taxon>fabids</taxon>
        <taxon>Fabales</taxon>
        <taxon>Fabaceae</taxon>
        <taxon>Papilionoideae</taxon>
        <taxon>50 kb inversion clade</taxon>
        <taxon>NPAAA clade</taxon>
        <taxon>Hologalegina</taxon>
        <taxon>IRL clade</taxon>
        <taxon>Trifolieae</taxon>
        <taxon>Trifolium</taxon>
    </lineage>
</organism>
<dbReference type="EMBL" id="DF973552">
    <property type="protein sequence ID" value="GAU34351.1"/>
    <property type="molecule type" value="Genomic_DNA"/>
</dbReference>
<keyword evidence="2" id="KW-1185">Reference proteome</keyword>
<protein>
    <submittedName>
        <fullName evidence="1">Uncharacterized protein</fullName>
    </submittedName>
</protein>
<dbReference type="OrthoDB" id="1742967at2759"/>
<evidence type="ECO:0000313" key="1">
    <source>
        <dbReference type="EMBL" id="GAU34351.1"/>
    </source>
</evidence>
<gene>
    <name evidence="1" type="ORF">TSUD_20580</name>
</gene>
<proteinExistence type="predicted"/>